<keyword evidence="3" id="KW-1185">Reference proteome</keyword>
<sequence length="530" mass="55949">MTFKEIILGLLTGTALSVTAQAADIDRVLLISVDGLHALDVARYVEGHPNSALAELSRHGITYSNARTPANSDSFPGLLALVTGGSPITHGLFYDVSYDRTLYDPGNTTCRGKAGNMMVFDESIDKYNSQNVSQNVIDPAKLPRGRNQFGQCVAVYPHNAIRTNTIFEVVKSKGGRTAWADKHPAYDLVNGPSGKGVDDLYTPEITNVNGFDATVSVDCTVANDQLKVAAILKEIGGFTHDGTPVGGAPKLFGMNFQAVSVGQKVSKDNSDGSCGQGTHTGQPGGYTDGSGTPSAVLAFGLQKTDEALGSMIQALKSRGLYESTLFIVGAKHGQSPINPAKVNKPGHFADLVAALPDSGTNPGAQAIAAANACSTGACGFVQDDDIALIWLQDQSQAKAAIDYLNTNAKALFIDEVIGGDELKLKFNDPAQDSRTPDIIVQPVYGTIYTSSTKKNAEHGGFSFGDTNVALIVSNPVLPAVTLKTPVATSQVAPTILRALNIEPEALNSVRVERTAVLPGLWDNHREGHWD</sequence>
<reference evidence="3" key="1">
    <citation type="journal article" date="2021" name="ISME J.">
        <title>Evolutionary origin and ecological implication of a unique nif island in free-living Bradyrhizobium lineages.</title>
        <authorList>
            <person name="Tao J."/>
        </authorList>
    </citation>
    <scope>NUCLEOTIDE SEQUENCE [LARGE SCALE GENOMIC DNA]</scope>
    <source>
        <strain evidence="3">SZCCT0434</strain>
    </source>
</reference>
<protein>
    <submittedName>
        <fullName evidence="2">Alkaline phosphatase family protein</fullName>
    </submittedName>
</protein>
<organism evidence="2 3">
    <name type="scientific">Bradyrhizobium jicamae</name>
    <dbReference type="NCBI Taxonomy" id="280332"/>
    <lineage>
        <taxon>Bacteria</taxon>
        <taxon>Pseudomonadati</taxon>
        <taxon>Pseudomonadota</taxon>
        <taxon>Alphaproteobacteria</taxon>
        <taxon>Hyphomicrobiales</taxon>
        <taxon>Nitrobacteraceae</taxon>
        <taxon>Bradyrhizobium</taxon>
    </lineage>
</organism>
<dbReference type="Pfam" id="PF01663">
    <property type="entry name" value="Phosphodiest"/>
    <property type="match status" value="2"/>
</dbReference>
<dbReference type="RefSeq" id="WP_212494790.1">
    <property type="nucleotide sequence ID" value="NZ_JAFCJH010000053.1"/>
</dbReference>
<dbReference type="SUPFAM" id="SSF53649">
    <property type="entry name" value="Alkaline phosphatase-like"/>
    <property type="match status" value="1"/>
</dbReference>
<proteinExistence type="predicted"/>
<dbReference type="InterPro" id="IPR002591">
    <property type="entry name" value="Phosphodiest/P_Trfase"/>
</dbReference>
<dbReference type="EMBL" id="JAFCJH010000053">
    <property type="protein sequence ID" value="MBR0800385.1"/>
    <property type="molecule type" value="Genomic_DNA"/>
</dbReference>
<dbReference type="InterPro" id="IPR017850">
    <property type="entry name" value="Alkaline_phosphatase_core_sf"/>
</dbReference>
<evidence type="ECO:0000313" key="2">
    <source>
        <dbReference type="EMBL" id="MBR0800385.1"/>
    </source>
</evidence>
<gene>
    <name evidence="2" type="ORF">JQ615_33950</name>
</gene>
<dbReference type="PANTHER" id="PTHR10151">
    <property type="entry name" value="ECTONUCLEOTIDE PYROPHOSPHATASE/PHOSPHODIESTERASE"/>
    <property type="match status" value="1"/>
</dbReference>
<dbReference type="PANTHER" id="PTHR10151:SF120">
    <property type="entry name" value="BIS(5'-ADENOSYL)-TRIPHOSPHATASE"/>
    <property type="match status" value="1"/>
</dbReference>
<accession>A0ABS5FUD3</accession>
<dbReference type="Gene3D" id="3.40.720.10">
    <property type="entry name" value="Alkaline Phosphatase, subunit A"/>
    <property type="match status" value="1"/>
</dbReference>
<feature type="compositionally biased region" description="Polar residues" evidence="1">
    <location>
        <begin position="271"/>
        <end position="281"/>
    </location>
</feature>
<feature type="region of interest" description="Disordered" evidence="1">
    <location>
        <begin position="267"/>
        <end position="289"/>
    </location>
</feature>
<evidence type="ECO:0000256" key="1">
    <source>
        <dbReference type="SAM" id="MobiDB-lite"/>
    </source>
</evidence>
<comment type="caution">
    <text evidence="2">The sequence shown here is derived from an EMBL/GenBank/DDBJ whole genome shotgun (WGS) entry which is preliminary data.</text>
</comment>
<name>A0ABS5FUD3_9BRAD</name>
<dbReference type="Proteomes" id="UP001315278">
    <property type="component" value="Unassembled WGS sequence"/>
</dbReference>
<evidence type="ECO:0000313" key="3">
    <source>
        <dbReference type="Proteomes" id="UP001315278"/>
    </source>
</evidence>